<name>A0AAW8DAI5_9BURK</name>
<dbReference type="PANTHER" id="PTHR41259:SF1">
    <property type="entry name" value="DOUBLE-STRAND BREAK REPAIR RAD50 ATPASE, PUTATIVE-RELATED"/>
    <property type="match status" value="1"/>
</dbReference>
<dbReference type="AlphaFoldDB" id="A0AAW8DAI5"/>
<dbReference type="PANTHER" id="PTHR41259">
    <property type="entry name" value="DOUBLE-STRAND BREAK REPAIR RAD50 ATPASE, PUTATIVE-RELATED"/>
    <property type="match status" value="1"/>
</dbReference>
<dbReference type="Gene3D" id="3.40.50.300">
    <property type="entry name" value="P-loop containing nucleotide triphosphate hydrolases"/>
    <property type="match status" value="2"/>
</dbReference>
<evidence type="ECO:0000259" key="1">
    <source>
        <dbReference type="Pfam" id="PF13514"/>
    </source>
</evidence>
<dbReference type="InterPro" id="IPR027417">
    <property type="entry name" value="P-loop_NTPase"/>
</dbReference>
<feature type="domain" description="YhaN AAA" evidence="1">
    <location>
        <begin position="1"/>
        <end position="204"/>
    </location>
</feature>
<sequence>MRLAELDLLAYGKFTDTKLSFPKAEHDFHIVIGPNEAGKSTARRAITELLFGMEVRSPLGFKHAQSDLRLAGVLEGGPSRLAFIRTKQQKSLRSMSDEVLQESYLASTLGVLTQETFEELHCLDHGRLLRGGQGIVDPKNSVSQILFQAASGLEDFAVIREALGERASALFAKAGKNNRFAKASEKFTSAHRTLREVQVRTKVWVDTREALQAAEHALESERDRRRDLELQRTAWDRARRLAHLISALDQLQAEDAQRGEVTAFAPGAREALESGIEQINAASATHLTRTEDAIRAQTAFDGIDTNEDILQDSALIARLGALCGLHPNHTRDLPLRRAEVNAWLADIIERGEQFGWGASEAEVRASLPQDKVVRSIDALLKSRGALVAEDRAARDTLAERQTVVDTLKEKLAASASQGPDAQLVEALETALPFKASDANLKALAAAAQSARTLARNALTGLGRPALTEDLLRSLRLPSLERVNAYRQGRQEVVQALELSRSLAAQTRTTADVIALNLKQFERSHQVVTVAQVSDARRDRDHHWAGIKAGSLSLTEGAPRLDTAIRLADELGDSRTRSEADAAEVQALRDQIERATQEQARHDGVVERKCIELDAFDTRWRETAAAMGLEGMELDDLPEWLSLREAALRAADMAEQKQRDCDDAQEAARLAQEALAQAVSTAGFVVTGPSGIAALCATADNHVQAANVNHTRRLDLQQQLESAETALRVAATAKEAKEQALLEWSTKWEATLARANLTGLGGDIGEAEAAILACEFIRQRMERVDTMRSERIEAMEADLRTMQEAAATLTERMAPELAGNAPEEVFDILNARLEEAKRGADRKAHAQKYLDDALRRRDDANSDLVQARRSLEPLLGIAGVAEPMLALPLIERWETSNKQQAEISQIQKEIDSNSDGLPLSEIRQEVASHPADQAADQVLRLKDLLSDSDLKLTSLVTSLIQARAAFDTINGGDKAAVAEAERHEALAEMSEVSEEYLQLATAGSLLKWAVDRYRDRKQGPLLDQASEIFRDLTLGAFLKLRVDFEQTPPALVAYRPNSQAVKVSGLSDGTRDQLFLALRIAALELQSDQGTPVPFIADDLFINFDDRRSQAGLEALFALSASTQVIFLSHQEHLLPVVQRLFPQANLLQLSADEVAA</sequence>
<protein>
    <submittedName>
        <fullName evidence="2">Uncharacterized protein YhaN</fullName>
    </submittedName>
</protein>
<reference evidence="2" key="1">
    <citation type="submission" date="2023-07" db="EMBL/GenBank/DDBJ databases">
        <title>Sorghum-associated microbial communities from plants grown in Nebraska, USA.</title>
        <authorList>
            <person name="Schachtman D."/>
        </authorList>
    </citation>
    <scope>NUCLEOTIDE SEQUENCE</scope>
    <source>
        <strain evidence="2">DS3754</strain>
    </source>
</reference>
<dbReference type="Proteomes" id="UP001242045">
    <property type="component" value="Unassembled WGS sequence"/>
</dbReference>
<evidence type="ECO:0000313" key="2">
    <source>
        <dbReference type="EMBL" id="MDP9896776.1"/>
    </source>
</evidence>
<organism evidence="2 3">
    <name type="scientific">Variovorax boronicumulans</name>
    <dbReference type="NCBI Taxonomy" id="436515"/>
    <lineage>
        <taxon>Bacteria</taxon>
        <taxon>Pseudomonadati</taxon>
        <taxon>Pseudomonadota</taxon>
        <taxon>Betaproteobacteria</taxon>
        <taxon>Burkholderiales</taxon>
        <taxon>Comamonadaceae</taxon>
        <taxon>Variovorax</taxon>
    </lineage>
</organism>
<dbReference type="Pfam" id="PF13514">
    <property type="entry name" value="AAA_27"/>
    <property type="match status" value="1"/>
</dbReference>
<accession>A0AAW8DAI5</accession>
<gene>
    <name evidence="2" type="ORF">J2W31_005917</name>
</gene>
<proteinExistence type="predicted"/>
<dbReference type="RefSeq" id="WP_307686967.1">
    <property type="nucleotide sequence ID" value="NZ_JAUSRD010000021.1"/>
</dbReference>
<evidence type="ECO:0000313" key="3">
    <source>
        <dbReference type="Proteomes" id="UP001242045"/>
    </source>
</evidence>
<dbReference type="SUPFAM" id="SSF52540">
    <property type="entry name" value="P-loop containing nucleoside triphosphate hydrolases"/>
    <property type="match status" value="1"/>
</dbReference>
<dbReference type="InterPro" id="IPR038734">
    <property type="entry name" value="YhaN_AAA"/>
</dbReference>
<dbReference type="EMBL" id="JAUSRD010000021">
    <property type="protein sequence ID" value="MDP9896776.1"/>
    <property type="molecule type" value="Genomic_DNA"/>
</dbReference>
<comment type="caution">
    <text evidence="2">The sequence shown here is derived from an EMBL/GenBank/DDBJ whole genome shotgun (WGS) entry which is preliminary data.</text>
</comment>